<evidence type="ECO:0000313" key="7">
    <source>
        <dbReference type="Proteomes" id="UP000265020"/>
    </source>
</evidence>
<keyword evidence="4" id="KW-0812">Transmembrane</keyword>
<feature type="domain" description="AIG1-type G" evidence="5">
    <location>
        <begin position="127"/>
        <end position="317"/>
    </location>
</feature>
<dbReference type="GO" id="GO:0005525">
    <property type="term" value="F:GTP binding"/>
    <property type="evidence" value="ECO:0007669"/>
    <property type="project" value="UniProtKB-KW"/>
</dbReference>
<dbReference type="SUPFAM" id="SSF52540">
    <property type="entry name" value="P-loop containing nucleoside triphosphate hydrolases"/>
    <property type="match status" value="1"/>
</dbReference>
<name>A0A3Q2GCH8_CYPVA</name>
<feature type="transmembrane region" description="Helical" evidence="4">
    <location>
        <begin position="694"/>
        <end position="715"/>
    </location>
</feature>
<evidence type="ECO:0000256" key="1">
    <source>
        <dbReference type="ARBA" id="ARBA00008535"/>
    </source>
</evidence>
<dbReference type="PROSITE" id="PS51720">
    <property type="entry name" value="G_AIG1"/>
    <property type="match status" value="1"/>
</dbReference>
<evidence type="ECO:0000256" key="3">
    <source>
        <dbReference type="ARBA" id="ARBA00023134"/>
    </source>
</evidence>
<reference evidence="6" key="2">
    <citation type="submission" date="2025-09" db="UniProtKB">
        <authorList>
            <consortium name="Ensembl"/>
        </authorList>
    </citation>
    <scope>IDENTIFICATION</scope>
</reference>
<dbReference type="InterPro" id="IPR027417">
    <property type="entry name" value="P-loop_NTPase"/>
</dbReference>
<dbReference type="PANTHER" id="PTHR10903">
    <property type="entry name" value="GTPASE, IMAP FAMILY MEMBER-RELATED"/>
    <property type="match status" value="1"/>
</dbReference>
<keyword evidence="7" id="KW-1185">Reference proteome</keyword>
<protein>
    <submittedName>
        <fullName evidence="6">Fibroin heavy chain-like</fullName>
    </submittedName>
</protein>
<dbReference type="OMA" id="THYKANS"/>
<dbReference type="PANTHER" id="PTHR10903:SF62">
    <property type="entry name" value="GTPASE IMAP FAMILY MEMBER 4-LIKE-RELATED"/>
    <property type="match status" value="1"/>
</dbReference>
<keyword evidence="3" id="KW-0342">GTP-binding</keyword>
<dbReference type="Gene3D" id="3.40.50.300">
    <property type="entry name" value="P-loop containing nucleotide triphosphate hydrolases"/>
    <property type="match status" value="1"/>
</dbReference>
<keyword evidence="4" id="KW-0472">Membrane</keyword>
<evidence type="ECO:0000313" key="6">
    <source>
        <dbReference type="Ensembl" id="ENSCVAP00000022790.1"/>
    </source>
</evidence>
<dbReference type="GeneTree" id="ENSGT01150000286992"/>
<dbReference type="Pfam" id="PF04548">
    <property type="entry name" value="AIG1"/>
    <property type="match status" value="1"/>
</dbReference>
<evidence type="ECO:0000256" key="4">
    <source>
        <dbReference type="SAM" id="Phobius"/>
    </source>
</evidence>
<proteinExistence type="inferred from homology"/>
<feature type="transmembrane region" description="Helical" evidence="4">
    <location>
        <begin position="721"/>
        <end position="741"/>
    </location>
</feature>
<dbReference type="InterPro" id="IPR025662">
    <property type="entry name" value="Sigma_54_int_dom_ATP-bd_1"/>
</dbReference>
<evidence type="ECO:0000259" key="5">
    <source>
        <dbReference type="PROSITE" id="PS51720"/>
    </source>
</evidence>
<sequence length="753" mass="74852">MVKQTANDSIHHFSGDKADYSVFNKAWKKITGPAAENLGSVFFGSSVVIQFGTMGEGRGDKENQANREEVADSRNIVNKHSINVGFYNPAQSSLQGKGEEGVKPQTVTASKIIVKGSDGELKCIKVLRAYRIILLGETGAGKSTLGNFLFGEDVFKSGRTTEYYLHSKSAHERRITVLDTPGFSNGDLKDDIVRCSTEYTPGPHVFLIVLKMEESSEQLLAVIKKIFQSFSEEEFKYAAVVFTHVHQGMEIKNYINQQKDLQDLVKKCSGRFLVFDHNKSSEEDKIFFQSELINMIDKLVMENKGGCYTHKMIQAHKTDNKETGNPKNDKADTDASKSLWINLSGPEGNLVAKTFFGLAAEQGSPITTSLGTATGAPIGDGVGTALTEGVGAGVGAAKGAEIAKGVEAAKGAEIATGVGSATVAEKATEVGSATGADIATGVGSETGSGIGAGIATGVGPETRAEIATGVGSATGAEIATGVGSETGSGIGAATGAGIGAGIATGAGSATGAGVGAGVGTVIGSAIGAGVGAGVGTAIGSAIGAGVGSGVGTATGSAIGAGVGSAVGTATGSTIGSGVGTATGSAIGSGVGTATGSAIGSGVGTATGAAMGSAIGAGVGTVIGSAIGAGVGSGVGTAMGSAIGAGVGSAVGTATGSTIGSGVGTAIGAGAVIGAGVWGIRKMIIHLYNIFKKNIGVVLLVVAFYFLLLLSFFARVPMVGSLVLSCGIFILFLVIVFLLIAIGNNNGSLLLKPK</sequence>
<keyword evidence="2" id="KW-0547">Nucleotide-binding</keyword>
<keyword evidence="4" id="KW-1133">Transmembrane helix</keyword>
<dbReference type="InterPro" id="IPR006703">
    <property type="entry name" value="G_AIG1"/>
</dbReference>
<dbReference type="Ensembl" id="ENSCVAT00000008432.1">
    <property type="protein sequence ID" value="ENSCVAP00000022790.1"/>
    <property type="gene ID" value="ENSCVAG00000005672.1"/>
</dbReference>
<accession>A0A3Q2GCH8</accession>
<dbReference type="InterPro" id="IPR045058">
    <property type="entry name" value="GIMA/IAN/Toc"/>
</dbReference>
<evidence type="ECO:0000256" key="2">
    <source>
        <dbReference type="ARBA" id="ARBA00022741"/>
    </source>
</evidence>
<organism evidence="6 7">
    <name type="scientific">Cyprinodon variegatus</name>
    <name type="common">Sheepshead minnow</name>
    <dbReference type="NCBI Taxonomy" id="28743"/>
    <lineage>
        <taxon>Eukaryota</taxon>
        <taxon>Metazoa</taxon>
        <taxon>Chordata</taxon>
        <taxon>Craniata</taxon>
        <taxon>Vertebrata</taxon>
        <taxon>Euteleostomi</taxon>
        <taxon>Actinopterygii</taxon>
        <taxon>Neopterygii</taxon>
        <taxon>Teleostei</taxon>
        <taxon>Neoteleostei</taxon>
        <taxon>Acanthomorphata</taxon>
        <taxon>Ovalentaria</taxon>
        <taxon>Atherinomorphae</taxon>
        <taxon>Cyprinodontiformes</taxon>
        <taxon>Cyprinodontidae</taxon>
        <taxon>Cyprinodon</taxon>
    </lineage>
</organism>
<dbReference type="AlphaFoldDB" id="A0A3Q2GCH8"/>
<dbReference type="PROSITE" id="PS00675">
    <property type="entry name" value="SIGMA54_INTERACT_1"/>
    <property type="match status" value="1"/>
</dbReference>
<reference evidence="6" key="1">
    <citation type="submission" date="2025-08" db="UniProtKB">
        <authorList>
            <consortium name="Ensembl"/>
        </authorList>
    </citation>
    <scope>IDENTIFICATION</scope>
</reference>
<dbReference type="Proteomes" id="UP000265020">
    <property type="component" value="Unassembled WGS sequence"/>
</dbReference>
<feature type="transmembrane region" description="Helical" evidence="4">
    <location>
        <begin position="658"/>
        <end position="679"/>
    </location>
</feature>
<comment type="similarity">
    <text evidence="1">Belongs to the TRAFAC class TrmE-Era-EngA-EngB-Septin-like GTPase superfamily. AIG1/Toc34/Toc159-like paraseptin GTPase family. IAN subfamily.</text>
</comment>
<dbReference type="STRING" id="28743.ENSCVAP00000022790"/>